<accession>A0A7G2E629</accession>
<dbReference type="SUPFAM" id="SSF56219">
    <property type="entry name" value="DNase I-like"/>
    <property type="match status" value="1"/>
</dbReference>
<dbReference type="GO" id="GO:0008270">
    <property type="term" value="F:zinc ion binding"/>
    <property type="evidence" value="ECO:0007669"/>
    <property type="project" value="UniProtKB-KW"/>
</dbReference>
<name>A0A7G2E629_ARATH</name>
<evidence type="ECO:0000313" key="7">
    <source>
        <dbReference type="EMBL" id="CAD5317137.1"/>
    </source>
</evidence>
<feature type="region of interest" description="Disordered" evidence="5">
    <location>
        <begin position="280"/>
        <end position="302"/>
    </location>
</feature>
<dbReference type="Pfam" id="PF03372">
    <property type="entry name" value="Exo_endo_phos"/>
    <property type="match status" value="1"/>
</dbReference>
<evidence type="ECO:0000256" key="4">
    <source>
        <dbReference type="PROSITE-ProRule" id="PRU00024"/>
    </source>
</evidence>
<protein>
    <submittedName>
        <fullName evidence="7">(thale cress) hypothetical protein</fullName>
    </submittedName>
</protein>
<dbReference type="PROSITE" id="PS50119">
    <property type="entry name" value="ZF_BBOX"/>
    <property type="match status" value="1"/>
</dbReference>
<dbReference type="Pfam" id="PF00643">
    <property type="entry name" value="zf-B_box"/>
    <property type="match status" value="1"/>
</dbReference>
<organism evidence="7 8">
    <name type="scientific">Arabidopsis thaliana</name>
    <name type="common">Mouse-ear cress</name>
    <dbReference type="NCBI Taxonomy" id="3702"/>
    <lineage>
        <taxon>Eukaryota</taxon>
        <taxon>Viridiplantae</taxon>
        <taxon>Streptophyta</taxon>
        <taxon>Embryophyta</taxon>
        <taxon>Tracheophyta</taxon>
        <taxon>Spermatophyta</taxon>
        <taxon>Magnoliopsida</taxon>
        <taxon>eudicotyledons</taxon>
        <taxon>Gunneridae</taxon>
        <taxon>Pentapetalae</taxon>
        <taxon>rosids</taxon>
        <taxon>malvids</taxon>
        <taxon>Brassicales</taxon>
        <taxon>Brassicaceae</taxon>
        <taxon>Camelineae</taxon>
        <taxon>Arabidopsis</taxon>
    </lineage>
</organism>
<dbReference type="PANTHER" id="PTHR12121">
    <property type="entry name" value="CARBON CATABOLITE REPRESSOR PROTEIN 4"/>
    <property type="match status" value="1"/>
</dbReference>
<dbReference type="GO" id="GO:0003824">
    <property type="term" value="F:catalytic activity"/>
    <property type="evidence" value="ECO:0007669"/>
    <property type="project" value="InterPro"/>
</dbReference>
<evidence type="ECO:0000256" key="3">
    <source>
        <dbReference type="ARBA" id="ARBA00022833"/>
    </source>
</evidence>
<keyword evidence="3" id="KW-0862">Zinc</keyword>
<proteinExistence type="predicted"/>
<dbReference type="CDD" id="cd19821">
    <property type="entry name" value="Bbox1_BBX-like"/>
    <property type="match status" value="1"/>
</dbReference>
<dbReference type="InterPro" id="IPR005135">
    <property type="entry name" value="Endo/exonuclease/phosphatase"/>
</dbReference>
<feature type="domain" description="B box-type" evidence="6">
    <location>
        <begin position="17"/>
        <end position="65"/>
    </location>
</feature>
<keyword evidence="2 4" id="KW-0863">Zinc-finger</keyword>
<dbReference type="PANTHER" id="PTHR12121:SF74">
    <property type="entry name" value="CARBON CATABOLITE REPRESSOR PROTEIN 4 HOMOLOG 5"/>
    <property type="match status" value="1"/>
</dbReference>
<evidence type="ECO:0000256" key="1">
    <source>
        <dbReference type="ARBA" id="ARBA00022723"/>
    </source>
</evidence>
<keyword evidence="1" id="KW-0479">Metal-binding</keyword>
<gene>
    <name evidence="7" type="ORF">AT9943_LOCUS5425</name>
</gene>
<reference evidence="7 8" key="1">
    <citation type="submission" date="2020-09" db="EMBL/GenBank/DDBJ databases">
        <authorList>
            <person name="Ashkenazy H."/>
        </authorList>
    </citation>
    <scope>NUCLEOTIDE SEQUENCE [LARGE SCALE GENOMIC DNA]</scope>
    <source>
        <strain evidence="8">cv. Cdm-0</strain>
    </source>
</reference>
<feature type="region of interest" description="Disordered" evidence="5">
    <location>
        <begin position="376"/>
        <end position="409"/>
    </location>
</feature>
<dbReference type="SMART" id="SM00336">
    <property type="entry name" value="BBOX"/>
    <property type="match status" value="1"/>
</dbReference>
<dbReference type="InterPro" id="IPR036691">
    <property type="entry name" value="Endo/exonu/phosph_ase_sf"/>
</dbReference>
<evidence type="ECO:0000313" key="8">
    <source>
        <dbReference type="Proteomes" id="UP000516314"/>
    </source>
</evidence>
<dbReference type="InterPro" id="IPR049808">
    <property type="entry name" value="CONSTANS-like_Bbox1"/>
</dbReference>
<dbReference type="InterPro" id="IPR000315">
    <property type="entry name" value="Znf_B-box"/>
</dbReference>
<dbReference type="Proteomes" id="UP000516314">
    <property type="component" value="Chromosome 1"/>
</dbReference>
<sequence>MVVDVESRTASVTGEKMAARGCDACMKRSRASWYCPADDAFLCQSCDASIHSANHLAKRHERVRLQSSSPTETADKTTSVWYEGFRRKARTPRSKSCAFEKLLQIESNDPLVPELGGDEDDGFFSFSSVEETEESLNCCVPVFDPFSDMLIDDINGFCLVPDEVNNTTTNGELGEVEKAIMDDEGFMGFVPLDMDLEDLTMDVESLLEEEQLCLGFKEPNDVGVIKEENKVGFEINYYGAVISAWDNHGSPWKTGIKPECMLGGNTCLPHVVGGYEKLMSSDGSVTRQQGRDGGGSDGEREARVLRYKEKRRTRLFSKKIRYELTRRRLATIDMSGYERKNTTANSITITKRKRNSISEQSENVYEKSNRKESITLKPHRSFTPGFSQRDCKPVRHSKSSLRRRRRTKEKISSSVEREWVFSANNFENLADKLVLVSYNLLGVDNASNHMDLYYNVPRKHLEWSRRKHLICKEISRYNASILCLQEVDRFDDLDVLLKNRGFRGVHKSRTGEASDGCAIFWKENLFELLDHQHIEFDKFGMRNNVAQLCVLEMNCEEDPKSKLRVRSSDPRRLVVGNIHVLFNPKRGDIKLGQVRLFLEKAYKLSQEWGNIPVAIAGDLNSTPQSAIYDFIASADLDTQLHDRRQISGQTEVEPKERSFRNHYAFSASASISGSLLNEWSQEELQLATGGQETTHVQHQLKLNSAYSGVPGTYRTRDQRGEPLATTYHSRFLGTVDYIWHTKELVPVRVLETLPADVLRRTGGLPSENWGSDHLAIACELGFVNDWQ</sequence>
<evidence type="ECO:0000256" key="2">
    <source>
        <dbReference type="ARBA" id="ARBA00022771"/>
    </source>
</evidence>
<evidence type="ECO:0000259" key="6">
    <source>
        <dbReference type="PROSITE" id="PS50119"/>
    </source>
</evidence>
<evidence type="ECO:0000256" key="5">
    <source>
        <dbReference type="SAM" id="MobiDB-lite"/>
    </source>
</evidence>
<dbReference type="InterPro" id="IPR050410">
    <property type="entry name" value="CCR4/nocturin_mRNA_transcr"/>
</dbReference>
<dbReference type="AlphaFoldDB" id="A0A7G2E629"/>
<dbReference type="EMBL" id="LR881466">
    <property type="protein sequence ID" value="CAD5317137.1"/>
    <property type="molecule type" value="Genomic_DNA"/>
</dbReference>
<feature type="compositionally biased region" description="Basic residues" evidence="5">
    <location>
        <begin position="394"/>
        <end position="408"/>
    </location>
</feature>
<dbReference type="Gene3D" id="3.60.10.10">
    <property type="entry name" value="Endonuclease/exonuclease/phosphatase"/>
    <property type="match status" value="1"/>
</dbReference>